<comment type="function">
    <text evidence="8">Catalyzes the attachment of glutamate to tRNA(Glu) in a two-step reaction: glutamate is first activated by ATP to form Glu-AMP and then transferred to the acceptor end of tRNA(Glu).</text>
</comment>
<dbReference type="Gene3D" id="3.40.50.620">
    <property type="entry name" value="HUPs"/>
    <property type="match status" value="1"/>
</dbReference>
<dbReference type="EMBL" id="LDZY01000013">
    <property type="protein sequence ID" value="KLU64511.1"/>
    <property type="molecule type" value="Genomic_DNA"/>
</dbReference>
<dbReference type="GO" id="GO:0000049">
    <property type="term" value="F:tRNA binding"/>
    <property type="evidence" value="ECO:0007669"/>
    <property type="project" value="InterPro"/>
</dbReference>
<dbReference type="STRING" id="476652.DEAC_c34540"/>
<dbReference type="Pfam" id="PF19269">
    <property type="entry name" value="Anticodon_2"/>
    <property type="match status" value="1"/>
</dbReference>
<dbReference type="InterPro" id="IPR004527">
    <property type="entry name" value="Glu-tRNA-ligase_bac/mito"/>
</dbReference>
<keyword evidence="3 8" id="KW-0436">Ligase</keyword>
<evidence type="ECO:0000256" key="5">
    <source>
        <dbReference type="ARBA" id="ARBA00022840"/>
    </source>
</evidence>
<evidence type="ECO:0000256" key="1">
    <source>
        <dbReference type="ARBA" id="ARBA00007894"/>
    </source>
</evidence>
<organism evidence="11 12">
    <name type="scientific">Desulfosporosinus acididurans</name>
    <dbReference type="NCBI Taxonomy" id="476652"/>
    <lineage>
        <taxon>Bacteria</taxon>
        <taxon>Bacillati</taxon>
        <taxon>Bacillota</taxon>
        <taxon>Clostridia</taxon>
        <taxon>Eubacteriales</taxon>
        <taxon>Desulfitobacteriaceae</taxon>
        <taxon>Desulfosporosinus</taxon>
    </lineage>
</organism>
<dbReference type="PROSITE" id="PS00178">
    <property type="entry name" value="AA_TRNA_LIGASE_I"/>
    <property type="match status" value="1"/>
</dbReference>
<keyword evidence="6 8" id="KW-0648">Protein biosynthesis</keyword>
<dbReference type="InterPro" id="IPR000924">
    <property type="entry name" value="Glu/Gln-tRNA-synth"/>
</dbReference>
<dbReference type="InterPro" id="IPR008925">
    <property type="entry name" value="aa_tRNA-synth_I_cd-bd_sf"/>
</dbReference>
<feature type="domain" description="Glutamyl/glutaminyl-tRNA synthetase class Ib catalytic" evidence="9">
    <location>
        <begin position="3"/>
        <end position="321"/>
    </location>
</feature>
<keyword evidence="5 8" id="KW-0067">ATP-binding</keyword>
<evidence type="ECO:0000256" key="2">
    <source>
        <dbReference type="ARBA" id="ARBA00022490"/>
    </source>
</evidence>
<evidence type="ECO:0000259" key="10">
    <source>
        <dbReference type="Pfam" id="PF19269"/>
    </source>
</evidence>
<dbReference type="NCBIfam" id="TIGR00464">
    <property type="entry name" value="gltX_bact"/>
    <property type="match status" value="1"/>
</dbReference>
<feature type="short sequence motif" description="'KMSKS' region" evidence="8">
    <location>
        <begin position="251"/>
        <end position="255"/>
    </location>
</feature>
<dbReference type="InterPro" id="IPR033910">
    <property type="entry name" value="GluRS_core"/>
</dbReference>
<evidence type="ECO:0000256" key="3">
    <source>
        <dbReference type="ARBA" id="ARBA00022598"/>
    </source>
</evidence>
<evidence type="ECO:0000256" key="7">
    <source>
        <dbReference type="ARBA" id="ARBA00023146"/>
    </source>
</evidence>
<keyword evidence="7 8" id="KW-0030">Aminoacyl-tRNA synthetase</keyword>
<gene>
    <name evidence="11" type="primary">gltX1</name>
    <name evidence="8" type="synonym">gltX</name>
    <name evidence="11" type="ORF">DEAC_c34540</name>
</gene>
<dbReference type="GO" id="GO:0008270">
    <property type="term" value="F:zinc ion binding"/>
    <property type="evidence" value="ECO:0007669"/>
    <property type="project" value="InterPro"/>
</dbReference>
<dbReference type="InterPro" id="IPR020058">
    <property type="entry name" value="Glu/Gln-tRNA-synth_Ib_cat-dom"/>
</dbReference>
<feature type="binding site" evidence="8">
    <location>
        <position position="254"/>
    </location>
    <ligand>
        <name>ATP</name>
        <dbReference type="ChEBI" id="CHEBI:30616"/>
    </ligand>
</feature>
<dbReference type="AlphaFoldDB" id="A0A0J1IIG4"/>
<dbReference type="PRINTS" id="PR00987">
    <property type="entry name" value="TRNASYNTHGLU"/>
</dbReference>
<dbReference type="InterPro" id="IPR014729">
    <property type="entry name" value="Rossmann-like_a/b/a_fold"/>
</dbReference>
<dbReference type="InterPro" id="IPR045462">
    <property type="entry name" value="aa-tRNA-synth_I_cd-bd"/>
</dbReference>
<dbReference type="InterPro" id="IPR020752">
    <property type="entry name" value="Glu-tRNA-synth_I_codon-bd_sub1"/>
</dbReference>
<dbReference type="InterPro" id="IPR020751">
    <property type="entry name" value="aa-tRNA-synth_I_codon-bd_sub2"/>
</dbReference>
<comment type="caution">
    <text evidence="11">The sequence shown here is derived from an EMBL/GenBank/DDBJ whole genome shotgun (WGS) entry which is preliminary data.</text>
</comment>
<evidence type="ECO:0000256" key="4">
    <source>
        <dbReference type="ARBA" id="ARBA00022741"/>
    </source>
</evidence>
<dbReference type="PATRIC" id="fig|476652.3.peg.3647"/>
<dbReference type="Proteomes" id="UP000036356">
    <property type="component" value="Unassembled WGS sequence"/>
</dbReference>
<dbReference type="SUPFAM" id="SSF52374">
    <property type="entry name" value="Nucleotidylyl transferase"/>
    <property type="match status" value="1"/>
</dbReference>
<comment type="subcellular location">
    <subcellularLocation>
        <location evidence="8">Cytoplasm</location>
    </subcellularLocation>
</comment>
<feature type="short sequence motif" description="'HIGH' region" evidence="8">
    <location>
        <begin position="10"/>
        <end position="20"/>
    </location>
</feature>
<comment type="catalytic activity">
    <reaction evidence="8">
        <text>tRNA(Glu) + L-glutamate + ATP = L-glutamyl-tRNA(Glu) + AMP + diphosphate</text>
        <dbReference type="Rhea" id="RHEA:23540"/>
        <dbReference type="Rhea" id="RHEA-COMP:9663"/>
        <dbReference type="Rhea" id="RHEA-COMP:9680"/>
        <dbReference type="ChEBI" id="CHEBI:29985"/>
        <dbReference type="ChEBI" id="CHEBI:30616"/>
        <dbReference type="ChEBI" id="CHEBI:33019"/>
        <dbReference type="ChEBI" id="CHEBI:78442"/>
        <dbReference type="ChEBI" id="CHEBI:78520"/>
        <dbReference type="ChEBI" id="CHEBI:456215"/>
        <dbReference type="EC" id="6.1.1.17"/>
    </reaction>
</comment>
<feature type="domain" description="Aminoacyl-tRNA synthetase class I anticodon-binding" evidence="10">
    <location>
        <begin position="338"/>
        <end position="484"/>
    </location>
</feature>
<evidence type="ECO:0000256" key="6">
    <source>
        <dbReference type="ARBA" id="ARBA00022917"/>
    </source>
</evidence>
<dbReference type="SUPFAM" id="SSF48163">
    <property type="entry name" value="An anticodon-binding domain of class I aminoacyl-tRNA synthetases"/>
    <property type="match status" value="1"/>
</dbReference>
<dbReference type="InterPro" id="IPR001412">
    <property type="entry name" value="aa-tRNA-synth_I_CS"/>
</dbReference>
<dbReference type="RefSeq" id="WP_047811255.1">
    <property type="nucleotide sequence ID" value="NZ_LDZY01000013.1"/>
</dbReference>
<dbReference type="GO" id="GO:0005524">
    <property type="term" value="F:ATP binding"/>
    <property type="evidence" value="ECO:0007669"/>
    <property type="project" value="UniProtKB-UniRule"/>
</dbReference>
<comment type="subunit">
    <text evidence="8">Monomer.</text>
</comment>
<keyword evidence="12" id="KW-1185">Reference proteome</keyword>
<proteinExistence type="inferred from homology"/>
<evidence type="ECO:0000259" key="9">
    <source>
        <dbReference type="Pfam" id="PF00749"/>
    </source>
</evidence>
<dbReference type="CDD" id="cd00808">
    <property type="entry name" value="GluRS_core"/>
    <property type="match status" value="1"/>
</dbReference>
<protein>
    <recommendedName>
        <fullName evidence="8">Glutamate--tRNA ligase</fullName>
        <ecNumber evidence="8">6.1.1.17</ecNumber>
    </recommendedName>
    <alternativeName>
        <fullName evidence="8">Glutamyl-tRNA synthetase</fullName>
        <shortName evidence="8">GluRS</shortName>
    </alternativeName>
</protein>
<comment type="caution">
    <text evidence="8">Lacks conserved residue(s) required for the propagation of feature annotation.</text>
</comment>
<evidence type="ECO:0000313" key="12">
    <source>
        <dbReference type="Proteomes" id="UP000036356"/>
    </source>
</evidence>
<evidence type="ECO:0000313" key="11">
    <source>
        <dbReference type="EMBL" id="KLU64511.1"/>
    </source>
</evidence>
<dbReference type="HAMAP" id="MF_00022">
    <property type="entry name" value="Glu_tRNA_synth_type1"/>
    <property type="match status" value="1"/>
</dbReference>
<sequence length="490" mass="55800">MEKIRVRFAPSPTGYLHIGGARTALFNWLFAKKHNGQLILRIEDTDTERLKEDSVSQILSSLRWLGIDWDEGPEKGGDFGPYFQSQRQEYYTKAAQRLIQENKAYHCFCSAEELEEERQKQRKEGMPFRYQGKCRNLSPEEVQDRLKQGIPSVIRMKVPNSGQVVVEDLIRGTVSFNAKQFDDFIIAKSDGTPAYNFACVVDDHAMQISHVIRAEEHLSNTPKQCLIYQALGYEIPLFAHLSMILAPDRSKLSKRHGATAVGEFQEMGCLPEALVNYLTLLGWSPVELESELISPAQTISAFSLEKVSKNAAVYDVQKLIWLNGQYMTTCDLDRLTLQAIPFFIRAGLINNIDAEDNRDYIRDVVNTVRERVRTIGELTEGSRYYFQDVVSYDEKGREKYFVKQEGVAALLTKGRNCLNTVEQFDVENVESAYRQLMSELEIKGGIIIHPTRLALTGQTVSPGIFDVMALLGKKKCLERLDKAIEYIRKI</sequence>
<name>A0A0J1IIG4_9FIRM</name>
<dbReference type="PANTHER" id="PTHR43311:SF2">
    <property type="entry name" value="GLUTAMATE--TRNA LIGASE, MITOCHONDRIAL-RELATED"/>
    <property type="match status" value="1"/>
</dbReference>
<dbReference type="GO" id="GO:0005829">
    <property type="term" value="C:cytosol"/>
    <property type="evidence" value="ECO:0007669"/>
    <property type="project" value="TreeGrafter"/>
</dbReference>
<accession>A0A0J1IIG4</accession>
<keyword evidence="2 8" id="KW-0963">Cytoplasm</keyword>
<keyword evidence="4 8" id="KW-0547">Nucleotide-binding</keyword>
<dbReference type="Pfam" id="PF00749">
    <property type="entry name" value="tRNA-synt_1c"/>
    <property type="match status" value="1"/>
</dbReference>
<dbReference type="InterPro" id="IPR049940">
    <property type="entry name" value="GluQ/Sye"/>
</dbReference>
<dbReference type="GO" id="GO:0004818">
    <property type="term" value="F:glutamate-tRNA ligase activity"/>
    <property type="evidence" value="ECO:0007669"/>
    <property type="project" value="UniProtKB-UniRule"/>
</dbReference>
<dbReference type="Gene3D" id="1.10.10.350">
    <property type="match status" value="1"/>
</dbReference>
<dbReference type="PANTHER" id="PTHR43311">
    <property type="entry name" value="GLUTAMATE--TRNA LIGASE"/>
    <property type="match status" value="1"/>
</dbReference>
<dbReference type="FunFam" id="3.40.50.620:FF:000045">
    <property type="entry name" value="Glutamate--tRNA ligase, mitochondrial"/>
    <property type="match status" value="1"/>
</dbReference>
<dbReference type="GO" id="GO:0006424">
    <property type="term" value="P:glutamyl-tRNA aminoacylation"/>
    <property type="evidence" value="ECO:0007669"/>
    <property type="project" value="UniProtKB-UniRule"/>
</dbReference>
<evidence type="ECO:0000256" key="8">
    <source>
        <dbReference type="HAMAP-Rule" id="MF_00022"/>
    </source>
</evidence>
<comment type="similarity">
    <text evidence="1 8">Belongs to the class-I aminoacyl-tRNA synthetase family. Glutamate--tRNA ligase type 1 subfamily.</text>
</comment>
<dbReference type="EC" id="6.1.1.17" evidence="8"/>
<dbReference type="Gene3D" id="1.10.8.70">
    <property type="entry name" value="Glutamate-tRNA synthetase, class I, anticodon-binding domain 1"/>
    <property type="match status" value="1"/>
</dbReference>
<reference evidence="11 12" key="1">
    <citation type="submission" date="2015-06" db="EMBL/GenBank/DDBJ databases">
        <title>Draft genome of the moderately acidophilic sulfate reducer Candidatus Desulfosporosinus acididurans strain M1.</title>
        <authorList>
            <person name="Poehlein A."/>
            <person name="Petzsch P."/>
            <person name="Johnson B.D."/>
            <person name="Schloemann M."/>
            <person name="Daniel R."/>
            <person name="Muehling M."/>
        </authorList>
    </citation>
    <scope>NUCLEOTIDE SEQUENCE [LARGE SCALE GENOMIC DNA]</scope>
    <source>
        <strain evidence="11 12">M1</strain>
    </source>
</reference>